<feature type="transmembrane region" description="Helical" evidence="5">
    <location>
        <begin position="231"/>
        <end position="255"/>
    </location>
</feature>
<protein>
    <recommendedName>
        <fullName evidence="6">G-protein coupled receptors family 1 profile domain-containing protein</fullName>
    </recommendedName>
</protein>
<evidence type="ECO:0000256" key="2">
    <source>
        <dbReference type="ARBA" id="ARBA00022692"/>
    </source>
</evidence>
<sequence>MSVSNTTISSDINDIYQRLAVFVQFYAICLFFFGAVGNTLSIYVLTRPTFRSNSCACYLLASTLSGCGSVYINIPLRLLQQGYGIDAHAYSIPVCQFLNYIQICIRALPVWFVVLASIDRSSSVTLRGWSNIRVAYRVIPITVVFVFLIYIHEPFNVTLVLPQRMCLFATSTYRLFFGIWDLIFWSSIPTSCMLCFGLLTIRHIRQGMRRVQALNTQNHSRRRQSKTDHQLIQMLLIQSFVLCSTTSVLSIGNLYISITSINMVKTALQTAEDTYLLIVLNWIATSGPCMNFYLFILSSQLFRHELINLLRWRQPVPQVN</sequence>
<proteinExistence type="predicted"/>
<evidence type="ECO:0000313" key="7">
    <source>
        <dbReference type="EMBL" id="CAF1396405.1"/>
    </source>
</evidence>
<evidence type="ECO:0000313" key="8">
    <source>
        <dbReference type="Proteomes" id="UP000663891"/>
    </source>
</evidence>
<organism evidence="7 8">
    <name type="scientific">Adineta steineri</name>
    <dbReference type="NCBI Taxonomy" id="433720"/>
    <lineage>
        <taxon>Eukaryota</taxon>
        <taxon>Metazoa</taxon>
        <taxon>Spiralia</taxon>
        <taxon>Gnathifera</taxon>
        <taxon>Rotifera</taxon>
        <taxon>Eurotatoria</taxon>
        <taxon>Bdelloidea</taxon>
        <taxon>Adinetida</taxon>
        <taxon>Adinetidae</taxon>
        <taxon>Adineta</taxon>
    </lineage>
</organism>
<reference evidence="7" key="1">
    <citation type="submission" date="2021-02" db="EMBL/GenBank/DDBJ databases">
        <authorList>
            <person name="Nowell W R."/>
        </authorList>
    </citation>
    <scope>NUCLEOTIDE SEQUENCE</scope>
</reference>
<dbReference type="SUPFAM" id="SSF81321">
    <property type="entry name" value="Family A G protein-coupled receptor-like"/>
    <property type="match status" value="1"/>
</dbReference>
<feature type="transmembrane region" description="Helical" evidence="5">
    <location>
        <begin position="182"/>
        <end position="201"/>
    </location>
</feature>
<evidence type="ECO:0000259" key="6">
    <source>
        <dbReference type="PROSITE" id="PS50262"/>
    </source>
</evidence>
<feature type="transmembrane region" description="Helical" evidence="5">
    <location>
        <begin position="275"/>
        <end position="296"/>
    </location>
</feature>
<keyword evidence="4 5" id="KW-0472">Membrane</keyword>
<feature type="transmembrane region" description="Helical" evidence="5">
    <location>
        <begin position="57"/>
        <end position="77"/>
    </location>
</feature>
<feature type="transmembrane region" description="Helical" evidence="5">
    <location>
        <begin position="97"/>
        <end position="118"/>
    </location>
</feature>
<dbReference type="GO" id="GO:0016020">
    <property type="term" value="C:membrane"/>
    <property type="evidence" value="ECO:0007669"/>
    <property type="project" value="UniProtKB-SubCell"/>
</dbReference>
<dbReference type="InterPro" id="IPR052954">
    <property type="entry name" value="GPCR-Ligand_Int"/>
</dbReference>
<dbReference type="PANTHER" id="PTHR46641:SF18">
    <property type="entry name" value="G-PROTEIN COUPLED RECEPTORS FAMILY 1 PROFILE DOMAIN-CONTAINING PROTEIN"/>
    <property type="match status" value="1"/>
</dbReference>
<gene>
    <name evidence="7" type="ORF">VCS650_LOCUS36240</name>
</gene>
<feature type="domain" description="G-protein coupled receptors family 1 profile" evidence="6">
    <location>
        <begin position="37"/>
        <end position="295"/>
    </location>
</feature>
<name>A0A815KHQ1_9BILA</name>
<comment type="subcellular location">
    <subcellularLocation>
        <location evidence="1">Membrane</location>
    </subcellularLocation>
</comment>
<dbReference type="Proteomes" id="UP000663891">
    <property type="component" value="Unassembled WGS sequence"/>
</dbReference>
<evidence type="ECO:0000256" key="3">
    <source>
        <dbReference type="ARBA" id="ARBA00022989"/>
    </source>
</evidence>
<evidence type="ECO:0000256" key="1">
    <source>
        <dbReference type="ARBA" id="ARBA00004370"/>
    </source>
</evidence>
<dbReference type="EMBL" id="CAJNON010000872">
    <property type="protein sequence ID" value="CAF1396405.1"/>
    <property type="molecule type" value="Genomic_DNA"/>
</dbReference>
<dbReference type="OrthoDB" id="10273942at2759"/>
<dbReference type="AlphaFoldDB" id="A0A815KHQ1"/>
<evidence type="ECO:0000256" key="4">
    <source>
        <dbReference type="ARBA" id="ARBA00023136"/>
    </source>
</evidence>
<evidence type="ECO:0000256" key="5">
    <source>
        <dbReference type="SAM" id="Phobius"/>
    </source>
</evidence>
<comment type="caution">
    <text evidence="7">The sequence shown here is derived from an EMBL/GenBank/DDBJ whole genome shotgun (WGS) entry which is preliminary data.</text>
</comment>
<dbReference type="PANTHER" id="PTHR46641">
    <property type="entry name" value="FMRFAMIDE RECEPTOR-RELATED"/>
    <property type="match status" value="1"/>
</dbReference>
<feature type="transmembrane region" description="Helical" evidence="5">
    <location>
        <begin position="134"/>
        <end position="152"/>
    </location>
</feature>
<keyword evidence="2 5" id="KW-0812">Transmembrane</keyword>
<dbReference type="InterPro" id="IPR017452">
    <property type="entry name" value="GPCR_Rhodpsn_7TM"/>
</dbReference>
<accession>A0A815KHQ1</accession>
<keyword evidence="3 5" id="KW-1133">Transmembrane helix</keyword>
<dbReference type="Gene3D" id="1.20.1070.10">
    <property type="entry name" value="Rhodopsin 7-helix transmembrane proteins"/>
    <property type="match status" value="1"/>
</dbReference>
<dbReference type="PROSITE" id="PS50262">
    <property type="entry name" value="G_PROTEIN_RECEP_F1_2"/>
    <property type="match status" value="1"/>
</dbReference>
<feature type="transmembrane region" description="Helical" evidence="5">
    <location>
        <begin position="20"/>
        <end position="45"/>
    </location>
</feature>